<sequence length="104" mass="12289">MTLRRGNPLIFATFTFHKTRSSLISHMQFFYESSVLFHQERHLFLEAHSFNSQLHDQPSNHLCPNIYIICSCQFCFFGLSHRCLQAPQFTPQKGQFFIKLCIVF</sequence>
<reference evidence="1" key="1">
    <citation type="journal article" date="2013" name="J. Plant Res.">
        <title>Effect of fungi and light on seed germination of three Opuntia species from semiarid lands of central Mexico.</title>
        <authorList>
            <person name="Delgado-Sanchez P."/>
            <person name="Jimenez-Bremont J.F."/>
            <person name="Guerrero-Gonzalez Mde L."/>
            <person name="Flores J."/>
        </authorList>
    </citation>
    <scope>NUCLEOTIDE SEQUENCE</scope>
    <source>
        <tissue evidence="1">Cladode</tissue>
    </source>
</reference>
<accession>A0A7C9A4N3</accession>
<dbReference type="EMBL" id="GISG01202412">
    <property type="protein sequence ID" value="MBA4658954.1"/>
    <property type="molecule type" value="Transcribed_RNA"/>
</dbReference>
<dbReference type="AlphaFoldDB" id="A0A7C9A4N3"/>
<evidence type="ECO:0000313" key="1">
    <source>
        <dbReference type="EMBL" id="MBA4658954.1"/>
    </source>
</evidence>
<protein>
    <submittedName>
        <fullName evidence="1">Uncharacterized protein</fullName>
    </submittedName>
</protein>
<reference evidence="1" key="2">
    <citation type="submission" date="2020-07" db="EMBL/GenBank/DDBJ databases">
        <authorList>
            <person name="Vera ALvarez R."/>
            <person name="Arias-Moreno D.M."/>
            <person name="Jimenez-Jacinto V."/>
            <person name="Jimenez-Bremont J.F."/>
            <person name="Swaminathan K."/>
            <person name="Moose S.P."/>
            <person name="Guerrero-Gonzalez M.L."/>
            <person name="Marino-Ramirez L."/>
            <person name="Landsman D."/>
            <person name="Rodriguez-Kessler M."/>
            <person name="Delgado-Sanchez P."/>
        </authorList>
    </citation>
    <scope>NUCLEOTIDE SEQUENCE</scope>
    <source>
        <tissue evidence="1">Cladode</tissue>
    </source>
</reference>
<proteinExistence type="predicted"/>
<organism evidence="1">
    <name type="scientific">Opuntia streptacantha</name>
    <name type="common">Prickly pear cactus</name>
    <name type="synonym">Opuntia cardona</name>
    <dbReference type="NCBI Taxonomy" id="393608"/>
    <lineage>
        <taxon>Eukaryota</taxon>
        <taxon>Viridiplantae</taxon>
        <taxon>Streptophyta</taxon>
        <taxon>Embryophyta</taxon>
        <taxon>Tracheophyta</taxon>
        <taxon>Spermatophyta</taxon>
        <taxon>Magnoliopsida</taxon>
        <taxon>eudicotyledons</taxon>
        <taxon>Gunneridae</taxon>
        <taxon>Pentapetalae</taxon>
        <taxon>Caryophyllales</taxon>
        <taxon>Cactineae</taxon>
        <taxon>Cactaceae</taxon>
        <taxon>Opuntioideae</taxon>
        <taxon>Opuntia</taxon>
    </lineage>
</organism>
<name>A0A7C9A4N3_OPUST</name>